<proteinExistence type="predicted"/>
<dbReference type="GO" id="GO:0006826">
    <property type="term" value="P:iron ion transport"/>
    <property type="evidence" value="ECO:0007669"/>
    <property type="project" value="InterPro"/>
</dbReference>
<dbReference type="AlphaFoldDB" id="A0A2R4XPP1"/>
<feature type="domain" description="Haemin-degrading HemS/ChuX" evidence="1">
    <location>
        <begin position="208"/>
        <end position="340"/>
    </location>
</feature>
<name>A0A2R4XPP1_9BURK</name>
<reference evidence="2 3" key="1">
    <citation type="submission" date="2018-04" db="EMBL/GenBank/DDBJ databases">
        <title>Bordetella sp. HZ20 isolated from seawater.</title>
        <authorList>
            <person name="Sun C."/>
        </authorList>
    </citation>
    <scope>NUCLEOTIDE SEQUENCE [LARGE SCALE GENOMIC DNA]</scope>
    <source>
        <strain evidence="2 3">HZ20</strain>
    </source>
</reference>
<evidence type="ECO:0000313" key="2">
    <source>
        <dbReference type="EMBL" id="AWB35783.1"/>
    </source>
</evidence>
<dbReference type="CDD" id="cd16830">
    <property type="entry name" value="HemS-like_N"/>
    <property type="match status" value="1"/>
</dbReference>
<dbReference type="SUPFAM" id="SSF144064">
    <property type="entry name" value="Heme iron utilization protein-like"/>
    <property type="match status" value="1"/>
</dbReference>
<protein>
    <submittedName>
        <fullName evidence="2">Hemin-degrading factor</fullName>
    </submittedName>
</protein>
<sequence length="347" mass="39161">MDETYKQKSQEVHERYESLDEQQRAKRAREVAKILGISEAQWVASACGPVRSVKLEGNGQEIFRKLGSLGRVMALTRNDICVHERHGAYEDIKGTGHVGLVLGPDIDLRVFFSCWDSAWAVEEGGRHSLQFFDTEGVAIHKVYCTDETDTAQYLKLVQEHAVASVWPAFQAIEPDVRQDRVDDAQAFRDAWLNLKDTHDFFPMLRKFNVNRQGALLDVGADLAQQVPVDTIDKMLRNAAAEGQSIMCFVGNRGMIQIHTGPVERIVERGPWLNVLDPTFNLHLDVSRVSQVWVVNKPTVDGWVTSLEVYDAQGELIVQFFGARKPGKPELVEWRHLMTSFCKEALAS</sequence>
<dbReference type="Pfam" id="PF05171">
    <property type="entry name" value="HemS"/>
    <property type="match status" value="2"/>
</dbReference>
<organism evidence="2 3">
    <name type="scientific">Orrella marina</name>
    <dbReference type="NCBI Taxonomy" id="2163011"/>
    <lineage>
        <taxon>Bacteria</taxon>
        <taxon>Pseudomonadati</taxon>
        <taxon>Pseudomonadota</taxon>
        <taxon>Betaproteobacteria</taxon>
        <taxon>Burkholderiales</taxon>
        <taxon>Alcaligenaceae</taxon>
        <taxon>Orrella</taxon>
    </lineage>
</organism>
<dbReference type="EMBL" id="CP028901">
    <property type="protein sequence ID" value="AWB35783.1"/>
    <property type="molecule type" value="Genomic_DNA"/>
</dbReference>
<evidence type="ECO:0000313" key="3">
    <source>
        <dbReference type="Proteomes" id="UP000244571"/>
    </source>
</evidence>
<evidence type="ECO:0000259" key="1">
    <source>
        <dbReference type="Pfam" id="PF05171"/>
    </source>
</evidence>
<dbReference type="Gene3D" id="3.40.1570.10">
    <property type="entry name" value="HemS/ChuS/ChuX like domains"/>
    <property type="match status" value="2"/>
</dbReference>
<keyword evidence="3" id="KW-1185">Reference proteome</keyword>
<dbReference type="OrthoDB" id="316630at2"/>
<feature type="domain" description="Haemin-degrading HemS/ChuX" evidence="1">
    <location>
        <begin position="36"/>
        <end position="159"/>
    </location>
</feature>
<dbReference type="KEGG" id="boz:DBV39_11385"/>
<dbReference type="InterPro" id="IPR053733">
    <property type="entry name" value="Heme_Transport_Util_sf"/>
</dbReference>
<dbReference type="Proteomes" id="UP000244571">
    <property type="component" value="Chromosome"/>
</dbReference>
<dbReference type="InterPro" id="IPR007845">
    <property type="entry name" value="HemS/ChuX_dom"/>
</dbReference>
<gene>
    <name evidence="2" type="ORF">DBV39_11385</name>
</gene>
<dbReference type="CDD" id="cd16831">
    <property type="entry name" value="HemS-like_C"/>
    <property type="match status" value="1"/>
</dbReference>
<accession>A0A2R4XPP1</accession>